<dbReference type="HOGENOM" id="CLU_1252703_0_0_1"/>
<dbReference type="GO" id="GO:0007034">
    <property type="term" value="P:vacuolar transport"/>
    <property type="evidence" value="ECO:0007669"/>
    <property type="project" value="InterPro"/>
</dbReference>
<name>L1I6G4_GUITC</name>
<dbReference type="Pfam" id="PF03357">
    <property type="entry name" value="Snf7"/>
    <property type="match status" value="1"/>
</dbReference>
<dbReference type="KEGG" id="gtt:GUITHDRAFT_121961"/>
<dbReference type="RefSeq" id="XP_005818823.1">
    <property type="nucleotide sequence ID" value="XM_005818766.1"/>
</dbReference>
<sequence>MSGCMRAIASVWVGTLRCTKLYDDKEALTAHAVNSLITSIEQLQTQECALNKELTEITQQIKLKRNLGAKALKPLLIKSKQKRIKLTQIVKKKESFEHHLDLLNNNELDQSLISTVKQTANAMKSLGLHKQVDDIDAVMADLEDTQLDIKEVTDMMSSRMVRDEDIDDTELQDELDEILGIDEKEGHNFLIRERPSRVTEMPKLTSSMQEEQEFPAVPLTG</sequence>
<keyword evidence="4" id="KW-1185">Reference proteome</keyword>
<reference evidence="3" key="3">
    <citation type="submission" date="2015-06" db="UniProtKB">
        <authorList>
            <consortium name="EnsemblProtists"/>
        </authorList>
    </citation>
    <scope>IDENTIFICATION</scope>
</reference>
<dbReference type="Proteomes" id="UP000011087">
    <property type="component" value="Unassembled WGS sequence"/>
</dbReference>
<evidence type="ECO:0000313" key="2">
    <source>
        <dbReference type="EMBL" id="EKX31843.1"/>
    </source>
</evidence>
<evidence type="ECO:0000313" key="4">
    <source>
        <dbReference type="Proteomes" id="UP000011087"/>
    </source>
</evidence>
<accession>L1I6G4</accession>
<dbReference type="EnsemblProtists" id="EKX31843">
    <property type="protein sequence ID" value="EKX31843"/>
    <property type="gene ID" value="GUITHDRAFT_121961"/>
</dbReference>
<dbReference type="GeneID" id="17288576"/>
<evidence type="ECO:0000313" key="3">
    <source>
        <dbReference type="EnsemblProtists" id="EKX31843"/>
    </source>
</evidence>
<dbReference type="PaxDb" id="55529-EKX31843"/>
<evidence type="ECO:0000256" key="1">
    <source>
        <dbReference type="SAM" id="MobiDB-lite"/>
    </source>
</evidence>
<organism evidence="2">
    <name type="scientific">Guillardia theta (strain CCMP2712)</name>
    <name type="common">Cryptophyte</name>
    <dbReference type="NCBI Taxonomy" id="905079"/>
    <lineage>
        <taxon>Eukaryota</taxon>
        <taxon>Cryptophyceae</taxon>
        <taxon>Pyrenomonadales</taxon>
        <taxon>Geminigeraceae</taxon>
        <taxon>Guillardia</taxon>
    </lineage>
</organism>
<reference evidence="2 4" key="1">
    <citation type="journal article" date="2012" name="Nature">
        <title>Algal genomes reveal evolutionary mosaicism and the fate of nucleomorphs.</title>
        <authorList>
            <consortium name="DOE Joint Genome Institute"/>
            <person name="Curtis B.A."/>
            <person name="Tanifuji G."/>
            <person name="Burki F."/>
            <person name="Gruber A."/>
            <person name="Irimia M."/>
            <person name="Maruyama S."/>
            <person name="Arias M.C."/>
            <person name="Ball S.G."/>
            <person name="Gile G.H."/>
            <person name="Hirakawa Y."/>
            <person name="Hopkins J.F."/>
            <person name="Kuo A."/>
            <person name="Rensing S.A."/>
            <person name="Schmutz J."/>
            <person name="Symeonidi A."/>
            <person name="Elias M."/>
            <person name="Eveleigh R.J."/>
            <person name="Herman E.K."/>
            <person name="Klute M.J."/>
            <person name="Nakayama T."/>
            <person name="Obornik M."/>
            <person name="Reyes-Prieto A."/>
            <person name="Armbrust E.V."/>
            <person name="Aves S.J."/>
            <person name="Beiko R.G."/>
            <person name="Coutinho P."/>
            <person name="Dacks J.B."/>
            <person name="Durnford D.G."/>
            <person name="Fast N.M."/>
            <person name="Green B.R."/>
            <person name="Grisdale C.J."/>
            <person name="Hempel F."/>
            <person name="Henrissat B."/>
            <person name="Hoppner M.P."/>
            <person name="Ishida K."/>
            <person name="Kim E."/>
            <person name="Koreny L."/>
            <person name="Kroth P.G."/>
            <person name="Liu Y."/>
            <person name="Malik S.B."/>
            <person name="Maier U.G."/>
            <person name="McRose D."/>
            <person name="Mock T."/>
            <person name="Neilson J.A."/>
            <person name="Onodera N.T."/>
            <person name="Poole A.M."/>
            <person name="Pritham E.J."/>
            <person name="Richards T.A."/>
            <person name="Rocap G."/>
            <person name="Roy S.W."/>
            <person name="Sarai C."/>
            <person name="Schaack S."/>
            <person name="Shirato S."/>
            <person name="Slamovits C.H."/>
            <person name="Spencer D.F."/>
            <person name="Suzuki S."/>
            <person name="Worden A.Z."/>
            <person name="Zauner S."/>
            <person name="Barry K."/>
            <person name="Bell C."/>
            <person name="Bharti A.K."/>
            <person name="Crow J.A."/>
            <person name="Grimwood J."/>
            <person name="Kramer R."/>
            <person name="Lindquist E."/>
            <person name="Lucas S."/>
            <person name="Salamov A."/>
            <person name="McFadden G.I."/>
            <person name="Lane C.E."/>
            <person name="Keeling P.J."/>
            <person name="Gray M.W."/>
            <person name="Grigoriev I.V."/>
            <person name="Archibald J.M."/>
        </authorList>
    </citation>
    <scope>NUCLEOTIDE SEQUENCE</scope>
    <source>
        <strain evidence="2 4">CCMP2712</strain>
    </source>
</reference>
<gene>
    <name evidence="2" type="ORF">GUITHDRAFT_121961</name>
</gene>
<dbReference type="AlphaFoldDB" id="L1I6G4"/>
<protein>
    <submittedName>
        <fullName evidence="2 3">Uncharacterized protein</fullName>
    </submittedName>
</protein>
<dbReference type="InterPro" id="IPR005024">
    <property type="entry name" value="Snf7_fam"/>
</dbReference>
<feature type="region of interest" description="Disordered" evidence="1">
    <location>
        <begin position="198"/>
        <end position="221"/>
    </location>
</feature>
<proteinExistence type="predicted"/>
<reference evidence="4" key="2">
    <citation type="submission" date="2012-11" db="EMBL/GenBank/DDBJ databases">
        <authorList>
            <person name="Kuo A."/>
            <person name="Curtis B.A."/>
            <person name="Tanifuji G."/>
            <person name="Burki F."/>
            <person name="Gruber A."/>
            <person name="Irimia M."/>
            <person name="Maruyama S."/>
            <person name="Arias M.C."/>
            <person name="Ball S.G."/>
            <person name="Gile G.H."/>
            <person name="Hirakawa Y."/>
            <person name="Hopkins J.F."/>
            <person name="Rensing S.A."/>
            <person name="Schmutz J."/>
            <person name="Symeonidi A."/>
            <person name="Elias M."/>
            <person name="Eveleigh R.J."/>
            <person name="Herman E.K."/>
            <person name="Klute M.J."/>
            <person name="Nakayama T."/>
            <person name="Obornik M."/>
            <person name="Reyes-Prieto A."/>
            <person name="Armbrust E.V."/>
            <person name="Aves S.J."/>
            <person name="Beiko R.G."/>
            <person name="Coutinho P."/>
            <person name="Dacks J.B."/>
            <person name="Durnford D.G."/>
            <person name="Fast N.M."/>
            <person name="Green B.R."/>
            <person name="Grisdale C."/>
            <person name="Hempe F."/>
            <person name="Henrissat B."/>
            <person name="Hoppner M.P."/>
            <person name="Ishida K.-I."/>
            <person name="Kim E."/>
            <person name="Koreny L."/>
            <person name="Kroth P.G."/>
            <person name="Liu Y."/>
            <person name="Malik S.-B."/>
            <person name="Maier U.G."/>
            <person name="McRose D."/>
            <person name="Mock T."/>
            <person name="Neilson J.A."/>
            <person name="Onodera N.T."/>
            <person name="Poole A.M."/>
            <person name="Pritham E.J."/>
            <person name="Richards T.A."/>
            <person name="Rocap G."/>
            <person name="Roy S.W."/>
            <person name="Sarai C."/>
            <person name="Schaack S."/>
            <person name="Shirato S."/>
            <person name="Slamovits C.H."/>
            <person name="Spencer D.F."/>
            <person name="Suzuki S."/>
            <person name="Worden A.Z."/>
            <person name="Zauner S."/>
            <person name="Barry K."/>
            <person name="Bell C."/>
            <person name="Bharti A.K."/>
            <person name="Crow J.A."/>
            <person name="Grimwood J."/>
            <person name="Kramer R."/>
            <person name="Lindquist E."/>
            <person name="Lucas S."/>
            <person name="Salamov A."/>
            <person name="McFadden G.I."/>
            <person name="Lane C.E."/>
            <person name="Keeling P.J."/>
            <person name="Gray M.W."/>
            <person name="Grigoriev I.V."/>
            <person name="Archibald J.M."/>
        </authorList>
    </citation>
    <scope>NUCLEOTIDE SEQUENCE</scope>
    <source>
        <strain evidence="4">CCMP2712</strain>
    </source>
</reference>
<dbReference type="EMBL" id="JH993231">
    <property type="protein sequence ID" value="EKX31843.1"/>
    <property type="molecule type" value="Genomic_DNA"/>
</dbReference>
<dbReference type="STRING" id="905079.L1I6G4"/>